<dbReference type="PANTHER" id="PTHR15577">
    <property type="entry name" value="ZINC FINGER CONTAINING PROTEIN"/>
    <property type="match status" value="1"/>
</dbReference>
<dbReference type="RefSeq" id="XP_014671909.1">
    <property type="nucleotide sequence ID" value="XM_014816423.1"/>
</dbReference>
<feature type="region of interest" description="Disordered" evidence="1">
    <location>
        <begin position="1514"/>
        <end position="1551"/>
    </location>
</feature>
<accession>A0ABM1EI88</accession>
<dbReference type="InterPro" id="IPR055309">
    <property type="entry name" value="Znf318-like"/>
</dbReference>
<feature type="region of interest" description="Disordered" evidence="1">
    <location>
        <begin position="19"/>
        <end position="283"/>
    </location>
</feature>
<organism evidence="3 4">
    <name type="scientific">Priapulus caudatus</name>
    <name type="common">Priapulid worm</name>
    <dbReference type="NCBI Taxonomy" id="37621"/>
    <lineage>
        <taxon>Eukaryota</taxon>
        <taxon>Metazoa</taxon>
        <taxon>Ecdysozoa</taxon>
        <taxon>Scalidophora</taxon>
        <taxon>Priapulida</taxon>
        <taxon>Priapulimorpha</taxon>
        <taxon>Priapulimorphida</taxon>
        <taxon>Priapulidae</taxon>
        <taxon>Priapulus</taxon>
    </lineage>
</organism>
<evidence type="ECO:0000259" key="2">
    <source>
        <dbReference type="SMART" id="SM00451"/>
    </source>
</evidence>
<feature type="compositionally biased region" description="Basic residues" evidence="1">
    <location>
        <begin position="430"/>
        <end position="443"/>
    </location>
</feature>
<evidence type="ECO:0000313" key="4">
    <source>
        <dbReference type="RefSeq" id="XP_014671909.1"/>
    </source>
</evidence>
<proteinExistence type="predicted"/>
<dbReference type="SMART" id="SM00451">
    <property type="entry name" value="ZnF_U1"/>
    <property type="match status" value="2"/>
</dbReference>
<feature type="region of interest" description="Disordered" evidence="1">
    <location>
        <begin position="1566"/>
        <end position="1655"/>
    </location>
</feature>
<feature type="compositionally biased region" description="Basic and acidic residues" evidence="1">
    <location>
        <begin position="947"/>
        <end position="972"/>
    </location>
</feature>
<feature type="compositionally biased region" description="Basic and acidic residues" evidence="1">
    <location>
        <begin position="132"/>
        <end position="146"/>
    </location>
</feature>
<feature type="compositionally biased region" description="Basic and acidic residues" evidence="1">
    <location>
        <begin position="380"/>
        <end position="397"/>
    </location>
</feature>
<protein>
    <submittedName>
        <fullName evidence="4">Uncharacterized protein LOC106812526</fullName>
    </submittedName>
</protein>
<feature type="region of interest" description="Disordered" evidence="1">
    <location>
        <begin position="359"/>
        <end position="497"/>
    </location>
</feature>
<feature type="compositionally biased region" description="Basic and acidic residues" evidence="1">
    <location>
        <begin position="417"/>
        <end position="429"/>
    </location>
</feature>
<feature type="domain" description="U1-type" evidence="2">
    <location>
        <begin position="1014"/>
        <end position="1048"/>
    </location>
</feature>
<feature type="region of interest" description="Disordered" evidence="1">
    <location>
        <begin position="943"/>
        <end position="972"/>
    </location>
</feature>
<name>A0ABM1EI88_PRICU</name>
<dbReference type="InterPro" id="IPR003604">
    <property type="entry name" value="Matrin/U1-like-C_Znf_C2H2"/>
</dbReference>
<feature type="compositionally biased region" description="Basic and acidic residues" evidence="1">
    <location>
        <begin position="1251"/>
        <end position="1304"/>
    </location>
</feature>
<feature type="domain" description="U1-type" evidence="2">
    <location>
        <begin position="1082"/>
        <end position="1116"/>
    </location>
</feature>
<reference evidence="4" key="1">
    <citation type="submission" date="2025-08" db="UniProtKB">
        <authorList>
            <consortium name="RefSeq"/>
        </authorList>
    </citation>
    <scope>IDENTIFICATION</scope>
</reference>
<feature type="compositionally biased region" description="Basic residues" evidence="1">
    <location>
        <begin position="248"/>
        <end position="258"/>
    </location>
</feature>
<dbReference type="GeneID" id="106812526"/>
<feature type="compositionally biased region" description="Basic and acidic residues" evidence="1">
    <location>
        <begin position="260"/>
        <end position="277"/>
    </location>
</feature>
<dbReference type="PANTHER" id="PTHR15577:SF2">
    <property type="entry name" value="ZINC FINGER PROTEIN 318"/>
    <property type="match status" value="1"/>
</dbReference>
<feature type="region of interest" description="Disordered" evidence="1">
    <location>
        <begin position="721"/>
        <end position="741"/>
    </location>
</feature>
<dbReference type="Pfam" id="PF12874">
    <property type="entry name" value="zf-met"/>
    <property type="match status" value="1"/>
</dbReference>
<evidence type="ECO:0000256" key="1">
    <source>
        <dbReference type="SAM" id="MobiDB-lite"/>
    </source>
</evidence>
<feature type="compositionally biased region" description="Basic and acidic residues" evidence="1">
    <location>
        <begin position="1311"/>
        <end position="1325"/>
    </location>
</feature>
<feature type="compositionally biased region" description="Basic residues" evidence="1">
    <location>
        <begin position="147"/>
        <end position="187"/>
    </location>
</feature>
<feature type="region of interest" description="Disordered" evidence="1">
    <location>
        <begin position="1153"/>
        <end position="1325"/>
    </location>
</feature>
<evidence type="ECO:0000313" key="3">
    <source>
        <dbReference type="Proteomes" id="UP000695022"/>
    </source>
</evidence>
<dbReference type="InterPro" id="IPR013087">
    <property type="entry name" value="Znf_C2H2_type"/>
</dbReference>
<feature type="compositionally biased region" description="Basic and acidic residues" evidence="1">
    <location>
        <begin position="1186"/>
        <end position="1211"/>
    </location>
</feature>
<dbReference type="Proteomes" id="UP000695022">
    <property type="component" value="Unplaced"/>
</dbReference>
<feature type="compositionally biased region" description="Basic and acidic residues" evidence="1">
    <location>
        <begin position="61"/>
        <end position="74"/>
    </location>
</feature>
<feature type="compositionally biased region" description="Basic residues" evidence="1">
    <location>
        <begin position="195"/>
        <end position="224"/>
    </location>
</feature>
<sequence>MNRGGENFRSRGFVRGFRGRYVPRGRGRGFSSNYVRGNPGGRARMTGPTGFPKLSDFSHPLLEEGDKSQVDRSRSKSPSCQDTPPFHEGGPQPFQFHDESVGPTTYVPHFGRGRGGPPGPHPNMRSRSRSISRGEDMARPRPYEKRSRSRSYSRRSRSRSRSYNRRSRSRSYNRRSKSRERSYKKRSTSRERPYNRRSRSRERLFNRRSRSRERSCNRRSRSLSRGKQSQIKIPDKRSATPSRSLSVSRRRSRSRSKSRSPMENRGRFEGYKTEKNASKLGHVPTADKVAEDIKNESLRITVGNDLYLDRTRGSALTRLGPPVATTDAYQYEGKIDQETREVFDEEGRCLLSSLYDSAELSSTSKPVENRNSDAVPWSKPTKDTESKEQKRRESSERSRRKARRSLSPGYQLADSPNNEKYKSSRERHLIAKRRKPERRRQRSRSGSTSSCSSVLSSSSWTSSSSSGSSRPSCPVQKKGTTKSSLAKPTAKPYAPPLKSCLKKKSLAIPLDEPNIPGAQVMDYGHGQVESAPHETWEGSPTNVVATDFGVPQNIEDEDEFLYGDEDSNNGNVESEQVVQSSMETLPSAAPEVKASMFHRAASYKQPVEEFVDHNRRRQHVPTETKSASYAAPVRGYASPSITQVTAQQIELKPEPPQEKGNVLQDILQSIGFNFELSKKNQEKDSSQKTPETFGIRESTSFLTGGLDAIIQESAFGKQTARSGYDASAAPQSEYPPASQQAFTRAVGYQPPVTQQPITVHTQQSSYNVEASQYQAYPTHTTYEYGSSQIAWHGQAKPVTSGPTHARTSTPAVIPQDRKQVKSIYEERDVGTAAVAPSTSAAQGLPEAQDPTQVVKLVKKREGYIKQFRNLQLEIINLKRQQGELLRRAQKQKDGRNDPLVQESTHLMEEIAKQMRSLHSNIDANGKALGLKNPLEGLKRITKGQAEVTKKEHGRNVKEEDGKQELEKRKDMRKWEKEEKERVEHQQKKIPTITSKEVSPEEKLSKQKAYEYFDPGEHWCKACNVITKDVNGLLRHLQSRQHAGNADGSYRPWRPEMMAKKKPQTKSRPIVEPFKGSEFLMPCPAFFCRICKVFSGDSACAVEHLQGRSHNLMYEKYLVDNPFYERRFDLDKAAGLAAFQAALAKEAEMREKLNQKKAQAAKERAERAEKERAEQESQSHYSRQYRKREAVSDAGKEDDTPPAKDKKTEPEPNRAGIKIMLKKDERKLSSKGSFPHDVSSGSDNDDIGINDNEGRPASRYRPYLDRDRQLSRQRQARNDRERDSRLNRERDRSDDHSRGQSDRSRSLNLGHSKHEVDKSPEKVEDKGAVGSKISIKLMTGKITASKNAPWADKFRNRAVASKAAAAATAASQANSKHLLKNRAGERNARLDTFLSVCKGENESKLPVVQEKVSQEKITQAVVSTISSAIVQAEPSSVASHVLNSPPVQFASVNAARSIPLPVNSKQHVTVTPPVFTPILQQPVAVTMPWSMPSAMPQVQPAWSPRIAFQYSQPNVLPKSQPEPAKVVATSPVDGNGDEPPPPGTELGMEQQPQWATTVREIVVQKPVHTVTSRQSRSAKQEAKMVVKAASPECEEVEDEPPPPGTEGGKEPDFLGRGILEQAGAEGIDVDDAASEGSGISMYMGSDMEVLDEVEEA</sequence>
<gene>
    <name evidence="4" type="primary">LOC106812526</name>
</gene>
<feature type="compositionally biased region" description="Basic and acidic residues" evidence="1">
    <location>
        <begin position="1153"/>
        <end position="1176"/>
    </location>
</feature>
<keyword evidence="3" id="KW-1185">Reference proteome</keyword>
<feature type="compositionally biased region" description="Low complexity" evidence="1">
    <location>
        <begin position="444"/>
        <end position="476"/>
    </location>
</feature>